<dbReference type="SUPFAM" id="SSF81901">
    <property type="entry name" value="HCP-like"/>
    <property type="match status" value="1"/>
</dbReference>
<reference evidence="3" key="2">
    <citation type="submission" date="2021-08" db="EMBL/GenBank/DDBJ databases">
        <authorList>
            <person name="Tani A."/>
            <person name="Ola A."/>
            <person name="Ogura Y."/>
            <person name="Katsura K."/>
            <person name="Hayashi T."/>
        </authorList>
    </citation>
    <scope>NUCLEOTIDE SEQUENCE</scope>
    <source>
        <strain evidence="3">JCM 32048</strain>
    </source>
</reference>
<keyword evidence="1" id="KW-0732">Signal</keyword>
<comment type="caution">
    <text evidence="3">The sequence shown here is derived from an EMBL/GenBank/DDBJ whole genome shotgun (WGS) entry which is preliminary data.</text>
</comment>
<feature type="chain" id="PRO_5041443666" description="Peptidase C14 caspase domain-containing protein" evidence="1">
    <location>
        <begin position="34"/>
        <end position="701"/>
    </location>
</feature>
<name>A0AA37HDN5_9HYPH</name>
<dbReference type="InterPro" id="IPR029030">
    <property type="entry name" value="Caspase-like_dom_sf"/>
</dbReference>
<keyword evidence="4" id="KW-1185">Reference proteome</keyword>
<dbReference type="InterPro" id="IPR050767">
    <property type="entry name" value="Sel1_AlgK"/>
</dbReference>
<sequence length="701" mass="75230">MTKVPVSWRRLVHAALVIVVQAAAILAPVAARAAPDARAPETSAFTDNGDSVAVVIGNRSYKQTVPVDYAHNDAEAMRAYLVQRLGYRDANVFVLKDATLNEFNQVFGTERNPQSGRLWRSVREGRSNVFVYYSGHGVPDLASRQPFLLPEDGNPNQGESGYALETLYRNLDLVKRKIGSERQLVVMVDACFTGETGRKGESLLAVSAPGFAPARPKAESGIVRLVATSGATPANWDEANRLGLLTSRFLMGVSGLADAGDWPGGGDGRITWAELKGYLKREVEEAARRASGREQVPEVDDAPIVLQASLPVNAVARGVAAVRDEAAWRRAEGAGTREAVEAYIGTCGEVCAYRSQAMDRLLAGRQRDAAAIDQENWARFGAARQYQAYLDSCTETCAYRGLAQGYLGGSDPSGDPRVKTCDALAAGTDDPDRPQAVPGVKYGRIEAASAIEACRGASAAYPSLRRLAYQLGRAYDRVDRSKEAFAAYDRAAKAGSTAAMNNLATLYENGQGVKRSQSEALRLYRQAGEAGNVVALANAARMLEYGNGVPKNEAEAVALYKRAAEGGDVPSISKLVPHYATGAHGFPRDLRQGFDLFRKAADKGDPVAMATMATLIDNGFARYFPGVSAADMVLRALKRGELGAASVSATDTAAQKLKPETIRTVQRAIKQADYYPGALDGRFNPVFVRALDQYAKANEAE</sequence>
<feature type="domain" description="Peptidase C14 caspase" evidence="2">
    <location>
        <begin position="52"/>
        <end position="201"/>
    </location>
</feature>
<dbReference type="GO" id="GO:0004197">
    <property type="term" value="F:cysteine-type endopeptidase activity"/>
    <property type="evidence" value="ECO:0007669"/>
    <property type="project" value="InterPro"/>
</dbReference>
<evidence type="ECO:0000256" key="1">
    <source>
        <dbReference type="SAM" id="SignalP"/>
    </source>
</evidence>
<dbReference type="GO" id="GO:0006508">
    <property type="term" value="P:proteolysis"/>
    <property type="evidence" value="ECO:0007669"/>
    <property type="project" value="InterPro"/>
</dbReference>
<dbReference type="PANTHER" id="PTHR11102:SF160">
    <property type="entry name" value="ERAD-ASSOCIATED E3 UBIQUITIN-PROTEIN LIGASE COMPONENT HRD3"/>
    <property type="match status" value="1"/>
</dbReference>
<dbReference type="InterPro" id="IPR006597">
    <property type="entry name" value="Sel1-like"/>
</dbReference>
<dbReference type="PANTHER" id="PTHR11102">
    <property type="entry name" value="SEL-1-LIKE PROTEIN"/>
    <property type="match status" value="1"/>
</dbReference>
<dbReference type="Gene3D" id="3.40.50.1460">
    <property type="match status" value="1"/>
</dbReference>
<feature type="signal peptide" evidence="1">
    <location>
        <begin position="1"/>
        <end position="33"/>
    </location>
</feature>
<dbReference type="Gene3D" id="1.25.40.10">
    <property type="entry name" value="Tetratricopeptide repeat domain"/>
    <property type="match status" value="1"/>
</dbReference>
<dbReference type="SMART" id="SM00671">
    <property type="entry name" value="SEL1"/>
    <property type="match status" value="4"/>
</dbReference>
<reference evidence="3" key="1">
    <citation type="journal article" date="2016" name="Front. Microbiol.">
        <title>Genome Sequence of the Piezophilic, Mesophilic Sulfate-Reducing Bacterium Desulfovibrio indicus J2T.</title>
        <authorList>
            <person name="Cao J."/>
            <person name="Maignien L."/>
            <person name="Shao Z."/>
            <person name="Alain K."/>
            <person name="Jebbar M."/>
        </authorList>
    </citation>
    <scope>NUCLEOTIDE SEQUENCE</scope>
    <source>
        <strain evidence="3">JCM 32048</strain>
    </source>
</reference>
<dbReference type="RefSeq" id="WP_238192310.1">
    <property type="nucleotide sequence ID" value="NZ_BPQJ01000021.1"/>
</dbReference>
<evidence type="ECO:0000313" key="3">
    <source>
        <dbReference type="EMBL" id="GJD64008.1"/>
    </source>
</evidence>
<dbReference type="InterPro" id="IPR011990">
    <property type="entry name" value="TPR-like_helical_dom_sf"/>
</dbReference>
<evidence type="ECO:0000313" key="4">
    <source>
        <dbReference type="Proteomes" id="UP001055286"/>
    </source>
</evidence>
<dbReference type="Pfam" id="PF08238">
    <property type="entry name" value="Sel1"/>
    <property type="match status" value="3"/>
</dbReference>
<evidence type="ECO:0000259" key="2">
    <source>
        <dbReference type="Pfam" id="PF00656"/>
    </source>
</evidence>
<proteinExistence type="predicted"/>
<gene>
    <name evidence="3" type="ORF">MPEAHAMD_4182</name>
</gene>
<protein>
    <recommendedName>
        <fullName evidence="2">Peptidase C14 caspase domain-containing protein</fullName>
    </recommendedName>
</protein>
<dbReference type="SUPFAM" id="SSF52129">
    <property type="entry name" value="Caspase-like"/>
    <property type="match status" value="1"/>
</dbReference>
<dbReference type="AlphaFoldDB" id="A0AA37HDN5"/>
<dbReference type="EMBL" id="BPQJ01000021">
    <property type="protein sequence ID" value="GJD64008.1"/>
    <property type="molecule type" value="Genomic_DNA"/>
</dbReference>
<organism evidence="3 4">
    <name type="scientific">Methylobacterium frigidaeris</name>
    <dbReference type="NCBI Taxonomy" id="2038277"/>
    <lineage>
        <taxon>Bacteria</taxon>
        <taxon>Pseudomonadati</taxon>
        <taxon>Pseudomonadota</taxon>
        <taxon>Alphaproteobacteria</taxon>
        <taxon>Hyphomicrobiales</taxon>
        <taxon>Methylobacteriaceae</taxon>
        <taxon>Methylobacterium</taxon>
    </lineage>
</organism>
<dbReference type="InterPro" id="IPR011600">
    <property type="entry name" value="Pept_C14_caspase"/>
</dbReference>
<dbReference type="Proteomes" id="UP001055286">
    <property type="component" value="Unassembled WGS sequence"/>
</dbReference>
<dbReference type="Pfam" id="PF00656">
    <property type="entry name" value="Peptidase_C14"/>
    <property type="match status" value="1"/>
</dbReference>
<accession>A0AA37HDN5</accession>